<feature type="non-terminal residue" evidence="1">
    <location>
        <position position="76"/>
    </location>
</feature>
<sequence length="76" mass="8117">MPGPPRSLEMMESRSVGQAGVQRRNLSSLQALSPGFTPFSASRAAGTTDGVSLCHPGWSQWHNLGSLQPLPPGFKR</sequence>
<reference evidence="1 2" key="1">
    <citation type="submission" date="2017-12" db="EMBL/GenBank/DDBJ databases">
        <title>High-resolution comparative analysis of great ape genomes.</title>
        <authorList>
            <person name="Pollen A."/>
            <person name="Hastie A."/>
            <person name="Hormozdiari F."/>
            <person name="Dougherty M."/>
            <person name="Liu R."/>
            <person name="Chaisson M."/>
            <person name="Hoppe E."/>
            <person name="Hill C."/>
            <person name="Pang A."/>
            <person name="Hillier L."/>
            <person name="Baker C."/>
            <person name="Armstrong J."/>
            <person name="Shendure J."/>
            <person name="Paten B."/>
            <person name="Wilson R."/>
            <person name="Chao H."/>
            <person name="Schneider V."/>
            <person name="Ventura M."/>
            <person name="Kronenberg Z."/>
            <person name="Murali S."/>
            <person name="Gordon D."/>
            <person name="Cantsilieris S."/>
            <person name="Munson K."/>
            <person name="Nelson B."/>
            <person name="Raja A."/>
            <person name="Underwood J."/>
            <person name="Diekhans M."/>
            <person name="Fiddes I."/>
            <person name="Haussler D."/>
            <person name="Eichler E."/>
        </authorList>
    </citation>
    <scope>NUCLEOTIDE SEQUENCE [LARGE SCALE GENOMIC DNA]</scope>
    <source>
        <strain evidence="1">Yerkes chimp pedigree #C0471</strain>
    </source>
</reference>
<dbReference type="EMBL" id="NBAG03000435">
    <property type="protein sequence ID" value="PNI24711.1"/>
    <property type="molecule type" value="Genomic_DNA"/>
</dbReference>
<dbReference type="AlphaFoldDB" id="A0A2J8JPM1"/>
<name>A0A2J8JPM1_PANTR</name>
<dbReference type="PANTHER" id="PTHR46254">
    <property type="entry name" value="PROTEIN GVQW1-RELATED"/>
    <property type="match status" value="1"/>
</dbReference>
<dbReference type="PANTHER" id="PTHR46254:SF7">
    <property type="entry name" value="PI4-KINASE N-TERMINAL DOMAIN-CONTAINING PROTEIN"/>
    <property type="match status" value="1"/>
</dbReference>
<protein>
    <submittedName>
        <fullName evidence="1">ZNF254 isoform 6</fullName>
    </submittedName>
</protein>
<organism evidence="1 2">
    <name type="scientific">Pan troglodytes</name>
    <name type="common">Chimpanzee</name>
    <dbReference type="NCBI Taxonomy" id="9598"/>
    <lineage>
        <taxon>Eukaryota</taxon>
        <taxon>Metazoa</taxon>
        <taxon>Chordata</taxon>
        <taxon>Craniata</taxon>
        <taxon>Vertebrata</taxon>
        <taxon>Euteleostomi</taxon>
        <taxon>Mammalia</taxon>
        <taxon>Eutheria</taxon>
        <taxon>Euarchontoglires</taxon>
        <taxon>Primates</taxon>
        <taxon>Haplorrhini</taxon>
        <taxon>Catarrhini</taxon>
        <taxon>Hominidae</taxon>
        <taxon>Pan</taxon>
    </lineage>
</organism>
<gene>
    <name evidence="1" type="ORF">CK820_G0045495</name>
</gene>
<evidence type="ECO:0000313" key="2">
    <source>
        <dbReference type="Proteomes" id="UP000236370"/>
    </source>
</evidence>
<comment type="caution">
    <text evidence="1">The sequence shown here is derived from an EMBL/GenBank/DDBJ whole genome shotgun (WGS) entry which is preliminary data.</text>
</comment>
<accession>A0A2J8JPM1</accession>
<dbReference type="Proteomes" id="UP000236370">
    <property type="component" value="Unassembled WGS sequence"/>
</dbReference>
<proteinExistence type="predicted"/>
<evidence type="ECO:0000313" key="1">
    <source>
        <dbReference type="EMBL" id="PNI24711.1"/>
    </source>
</evidence>